<sequence>MISADPAELHPAARNRLTLAVDAGGTVLKGSVLLNGELVPGVEMKRPSCSQGSAADIIQGLAGSCLALLETYQARYGTIGPDVDTCIGLAFPGPFDYAKGVALLRGVAKYEALYGLSVGSLLQEELTRLYTSLSTPATKALASAPIAFGNDALLFGTGVSLLFPSERFICLTLGTGLGSAFVAEGQVIAGKDGVPDNGMLFAEPYGDGIADHYFGRRGILRMAADRGMETGDLDVADLAWAAANGDEGVRELFQDYGRKLGELLLPYAAEFKPDRIVLGGQISNSCKLWEDAFHQVLCPLQVQIVQFPDAMSFVYKGIDRLFEVPDRN</sequence>
<name>A0A848M6V8_PAELE</name>
<dbReference type="SUPFAM" id="SSF53067">
    <property type="entry name" value="Actin-like ATPase domain"/>
    <property type="match status" value="1"/>
</dbReference>
<comment type="caution">
    <text evidence="2">The sequence shown here is derived from an EMBL/GenBank/DDBJ whole genome shotgun (WGS) entry which is preliminary data.</text>
</comment>
<protein>
    <submittedName>
        <fullName evidence="2">ROK family protein</fullName>
    </submittedName>
</protein>
<keyword evidence="3" id="KW-1185">Reference proteome</keyword>
<proteinExistence type="inferred from homology"/>
<dbReference type="AlphaFoldDB" id="A0A848M6V8"/>
<evidence type="ECO:0000313" key="3">
    <source>
        <dbReference type="Proteomes" id="UP000565468"/>
    </source>
</evidence>
<dbReference type="PANTHER" id="PTHR18964">
    <property type="entry name" value="ROK (REPRESSOR, ORF, KINASE) FAMILY"/>
    <property type="match status" value="1"/>
</dbReference>
<dbReference type="PANTHER" id="PTHR18964:SF149">
    <property type="entry name" value="BIFUNCTIONAL UDP-N-ACETYLGLUCOSAMINE 2-EPIMERASE_N-ACETYLMANNOSAMINE KINASE"/>
    <property type="match status" value="1"/>
</dbReference>
<dbReference type="RefSeq" id="WP_169505226.1">
    <property type="nucleotide sequence ID" value="NZ_JABBPN010000009.1"/>
</dbReference>
<organism evidence="2 3">
    <name type="scientific">Paenibacillus lemnae</name>
    <dbReference type="NCBI Taxonomy" id="1330551"/>
    <lineage>
        <taxon>Bacteria</taxon>
        <taxon>Bacillati</taxon>
        <taxon>Bacillota</taxon>
        <taxon>Bacilli</taxon>
        <taxon>Bacillales</taxon>
        <taxon>Paenibacillaceae</taxon>
        <taxon>Paenibacillus</taxon>
    </lineage>
</organism>
<comment type="similarity">
    <text evidence="1">Belongs to the ROK (NagC/XylR) family.</text>
</comment>
<dbReference type="Pfam" id="PF00480">
    <property type="entry name" value="ROK"/>
    <property type="match status" value="1"/>
</dbReference>
<dbReference type="EMBL" id="JABBPN010000009">
    <property type="protein sequence ID" value="NMO96445.1"/>
    <property type="molecule type" value="Genomic_DNA"/>
</dbReference>
<dbReference type="InterPro" id="IPR043129">
    <property type="entry name" value="ATPase_NBD"/>
</dbReference>
<accession>A0A848M6V8</accession>
<gene>
    <name evidence="2" type="ORF">HII30_11745</name>
</gene>
<dbReference type="Gene3D" id="3.30.420.40">
    <property type="match status" value="2"/>
</dbReference>
<dbReference type="InterPro" id="IPR000600">
    <property type="entry name" value="ROK"/>
</dbReference>
<reference evidence="2 3" key="1">
    <citation type="submission" date="2020-04" db="EMBL/GenBank/DDBJ databases">
        <title>Paenibacillus algicola sp. nov., a novel marine bacterium producing alginate lyase.</title>
        <authorList>
            <person name="Huang H."/>
        </authorList>
    </citation>
    <scope>NUCLEOTIDE SEQUENCE [LARGE SCALE GENOMIC DNA]</scope>
    <source>
        <strain evidence="2 3">L7-75</strain>
    </source>
</reference>
<evidence type="ECO:0000313" key="2">
    <source>
        <dbReference type="EMBL" id="NMO96445.1"/>
    </source>
</evidence>
<dbReference type="Proteomes" id="UP000565468">
    <property type="component" value="Unassembled WGS sequence"/>
</dbReference>
<evidence type="ECO:0000256" key="1">
    <source>
        <dbReference type="ARBA" id="ARBA00006479"/>
    </source>
</evidence>